<keyword evidence="3" id="KW-1185">Reference proteome</keyword>
<organism evidence="2 3">
    <name type="scientific">Nocardioides currus</name>
    <dbReference type="NCBI Taxonomy" id="2133958"/>
    <lineage>
        <taxon>Bacteria</taxon>
        <taxon>Bacillati</taxon>
        <taxon>Actinomycetota</taxon>
        <taxon>Actinomycetes</taxon>
        <taxon>Propionibacteriales</taxon>
        <taxon>Nocardioidaceae</taxon>
        <taxon>Nocardioides</taxon>
    </lineage>
</organism>
<gene>
    <name evidence="2" type="ORF">C7S10_07265</name>
</gene>
<protein>
    <submittedName>
        <fullName evidence="2">Uncharacterized protein</fullName>
    </submittedName>
</protein>
<keyword evidence="1" id="KW-1133">Transmembrane helix</keyword>
<dbReference type="InterPro" id="IPR058061">
    <property type="entry name" value="SCO4848-like"/>
</dbReference>
<dbReference type="AlphaFoldDB" id="A0A2R7YZQ8"/>
<dbReference type="RefSeq" id="WP_108343732.1">
    <property type="nucleotide sequence ID" value="NZ_PYXZ01000002.1"/>
</dbReference>
<reference evidence="2 3" key="1">
    <citation type="submission" date="2018-03" db="EMBL/GenBank/DDBJ databases">
        <authorList>
            <person name="Keele B.F."/>
        </authorList>
    </citation>
    <scope>NUCLEOTIDE SEQUENCE [LARGE SCALE GENOMIC DNA]</scope>
    <source>
        <strain evidence="2 3">IB-3</strain>
    </source>
</reference>
<accession>A0A2R7YZQ8</accession>
<dbReference type="Pfam" id="PF26606">
    <property type="entry name" value="SCO4848"/>
    <property type="match status" value="1"/>
</dbReference>
<dbReference type="Proteomes" id="UP000244867">
    <property type="component" value="Unassembled WGS sequence"/>
</dbReference>
<sequence>MQMTRKHGLFLVGLAVWNFITWGMFTKNLYAAHTSGEDRPTGYWVAHTVLIVVNLVLGGVLAAWGAKVLRSRS</sequence>
<dbReference type="EMBL" id="PYXZ01000002">
    <property type="protein sequence ID" value="PUA81850.1"/>
    <property type="molecule type" value="Genomic_DNA"/>
</dbReference>
<dbReference type="OrthoDB" id="3829333at2"/>
<feature type="transmembrane region" description="Helical" evidence="1">
    <location>
        <begin position="7"/>
        <end position="25"/>
    </location>
</feature>
<name>A0A2R7YZQ8_9ACTN</name>
<keyword evidence="1" id="KW-0812">Transmembrane</keyword>
<keyword evidence="1" id="KW-0472">Membrane</keyword>
<feature type="transmembrane region" description="Helical" evidence="1">
    <location>
        <begin position="45"/>
        <end position="66"/>
    </location>
</feature>
<evidence type="ECO:0000256" key="1">
    <source>
        <dbReference type="SAM" id="Phobius"/>
    </source>
</evidence>
<proteinExistence type="predicted"/>
<dbReference type="NCBIfam" id="NF046117">
    <property type="entry name" value="SCO4848_fam"/>
    <property type="match status" value="1"/>
</dbReference>
<evidence type="ECO:0000313" key="3">
    <source>
        <dbReference type="Proteomes" id="UP000244867"/>
    </source>
</evidence>
<comment type="caution">
    <text evidence="2">The sequence shown here is derived from an EMBL/GenBank/DDBJ whole genome shotgun (WGS) entry which is preliminary data.</text>
</comment>
<evidence type="ECO:0000313" key="2">
    <source>
        <dbReference type="EMBL" id="PUA81850.1"/>
    </source>
</evidence>